<keyword evidence="1" id="KW-0472">Membrane</keyword>
<keyword evidence="1" id="KW-0812">Transmembrane</keyword>
<dbReference type="AlphaFoldDB" id="A0A1I4VFD3"/>
<proteinExistence type="predicted"/>
<dbReference type="RefSeq" id="WP_101287156.1">
    <property type="nucleotide sequence ID" value="NZ_FOUQ01000011.1"/>
</dbReference>
<dbReference type="EMBL" id="PJNW01000002">
    <property type="protein sequence ID" value="PKR90060.1"/>
    <property type="molecule type" value="Genomic_DNA"/>
</dbReference>
<protein>
    <recommendedName>
        <fullName evidence="4">HdeD family acid-resistance protein</fullName>
    </recommendedName>
</protein>
<name>A0A1I4VFD3_9HYPH</name>
<sequence length="223" mass="23251">MTSDPHPSIGPPSRRPPVPAFLSRLLALLAGALAADRDRHADRFSGPACWRRMVALGSMLAGLAGIPVVSFIAYGLNGGGYFPGMASIFGGFLQIMLILKIASPDIYLDWLIMGAFDVLIGALLLIDPGLASGLSLVAFALCLAASSLSRLMIGVTVHDASAFTWVGASGLVGLFLLGWFLTVVFLTSDGRLDLPMAADLVLRADLTLRGAAIVGFGLSLPRG</sequence>
<evidence type="ECO:0008006" key="4">
    <source>
        <dbReference type="Google" id="ProtNLM"/>
    </source>
</evidence>
<feature type="transmembrane region" description="Helical" evidence="1">
    <location>
        <begin position="55"/>
        <end position="74"/>
    </location>
</feature>
<feature type="transmembrane region" description="Helical" evidence="1">
    <location>
        <begin position="106"/>
        <end position="126"/>
    </location>
</feature>
<reference evidence="2 3" key="1">
    <citation type="submission" date="2017-12" db="EMBL/GenBank/DDBJ databases">
        <title>Anaerobic carbon monoxide metabolism by Pleomorphomonas carboxyditropha sp. nov., a new mesophilic hydrogenogenic carboxidotroph.</title>
        <authorList>
            <person name="Esquivel-Elizondo S."/>
            <person name="Krajmalnik-Brown R."/>
        </authorList>
    </citation>
    <scope>NUCLEOTIDE SEQUENCE [LARGE SCALE GENOMIC DNA]</scope>
    <source>
        <strain evidence="2 3">R5-392</strain>
    </source>
</reference>
<feature type="transmembrane region" description="Helical" evidence="1">
    <location>
        <begin position="165"/>
        <end position="188"/>
    </location>
</feature>
<evidence type="ECO:0000313" key="2">
    <source>
        <dbReference type="EMBL" id="PKR90060.1"/>
    </source>
</evidence>
<feature type="transmembrane region" description="Helical" evidence="1">
    <location>
        <begin position="80"/>
        <end position="99"/>
    </location>
</feature>
<keyword evidence="1" id="KW-1133">Transmembrane helix</keyword>
<keyword evidence="3" id="KW-1185">Reference proteome</keyword>
<dbReference type="Proteomes" id="UP000233491">
    <property type="component" value="Unassembled WGS sequence"/>
</dbReference>
<evidence type="ECO:0000313" key="3">
    <source>
        <dbReference type="Proteomes" id="UP000233491"/>
    </source>
</evidence>
<gene>
    <name evidence="2" type="ORF">CXZ10_01320</name>
</gene>
<evidence type="ECO:0000256" key="1">
    <source>
        <dbReference type="SAM" id="Phobius"/>
    </source>
</evidence>
<organism evidence="2 3">
    <name type="scientific">Pleomorphomonas diazotrophica</name>
    <dbReference type="NCBI Taxonomy" id="1166257"/>
    <lineage>
        <taxon>Bacteria</taxon>
        <taxon>Pseudomonadati</taxon>
        <taxon>Pseudomonadota</taxon>
        <taxon>Alphaproteobacteria</taxon>
        <taxon>Hyphomicrobiales</taxon>
        <taxon>Pleomorphomonadaceae</taxon>
        <taxon>Pleomorphomonas</taxon>
    </lineage>
</organism>
<feature type="transmembrane region" description="Helical" evidence="1">
    <location>
        <begin position="132"/>
        <end position="153"/>
    </location>
</feature>
<accession>A0A1I4VFD3</accession>
<feature type="transmembrane region" description="Helical" evidence="1">
    <location>
        <begin position="18"/>
        <end position="35"/>
    </location>
</feature>
<comment type="caution">
    <text evidence="2">The sequence shown here is derived from an EMBL/GenBank/DDBJ whole genome shotgun (WGS) entry which is preliminary data.</text>
</comment>
<dbReference type="OrthoDB" id="8403687at2"/>